<dbReference type="InterPro" id="IPR019587">
    <property type="entry name" value="Polyketide_cyclase/dehydratase"/>
</dbReference>
<dbReference type="EMBL" id="JAPZPY010000004">
    <property type="protein sequence ID" value="MCZ8379671.1"/>
    <property type="molecule type" value="Genomic_DNA"/>
</dbReference>
<dbReference type="Pfam" id="PF10604">
    <property type="entry name" value="Polyketide_cyc2"/>
    <property type="match status" value="1"/>
</dbReference>
<protein>
    <submittedName>
        <fullName evidence="1">SRPBCC family protein</fullName>
    </submittedName>
</protein>
<dbReference type="InterPro" id="IPR023393">
    <property type="entry name" value="START-like_dom_sf"/>
</dbReference>
<dbReference type="Proteomes" id="UP001142153">
    <property type="component" value="Unassembled WGS sequence"/>
</dbReference>
<accession>A0ABT4PT52</accession>
<name>A0ABT4PT52_9MYCO</name>
<dbReference type="SUPFAM" id="SSF55961">
    <property type="entry name" value="Bet v1-like"/>
    <property type="match status" value="1"/>
</dbReference>
<dbReference type="Gene3D" id="3.30.530.20">
    <property type="match status" value="1"/>
</dbReference>
<proteinExistence type="predicted"/>
<dbReference type="RefSeq" id="WP_269894342.1">
    <property type="nucleotide sequence ID" value="NZ_JAPZPY010000004.1"/>
</dbReference>
<evidence type="ECO:0000313" key="1">
    <source>
        <dbReference type="EMBL" id="MCZ8379671.1"/>
    </source>
</evidence>
<dbReference type="CDD" id="cd07821">
    <property type="entry name" value="PYR_PYL_RCAR_like"/>
    <property type="match status" value="1"/>
</dbReference>
<reference evidence="1" key="1">
    <citation type="submission" date="2022-12" db="EMBL/GenBank/DDBJ databases">
        <authorList>
            <person name="Deng Y."/>
            <person name="Zhang Y.-Q."/>
        </authorList>
    </citation>
    <scope>NUCLEOTIDE SEQUENCE</scope>
    <source>
        <strain evidence="1">CPCC 205372</strain>
    </source>
</reference>
<sequence length="149" mass="16657">MHVITVERHVAATPEEVFDWCADSTNYERTVWVLRDTLTQPGRDARYGVGAVRVHTWLIGRFHERITRYDAPRSFDYVVDKSVPPSRHDGGTMEFTPVAGGTLITWTTRVQVALPVAADAVTRILVAPVLRLVFGRILAACAGDLEKRV</sequence>
<evidence type="ECO:0000313" key="2">
    <source>
        <dbReference type="Proteomes" id="UP001142153"/>
    </source>
</evidence>
<comment type="caution">
    <text evidence="1">The sequence shown here is derived from an EMBL/GenBank/DDBJ whole genome shotgun (WGS) entry which is preliminary data.</text>
</comment>
<gene>
    <name evidence="1" type="ORF">O6P37_12415</name>
</gene>
<keyword evidence="2" id="KW-1185">Reference proteome</keyword>
<organism evidence="1 2">
    <name type="scientific">Mycobacterium hippophais</name>
    <dbReference type="NCBI Taxonomy" id="3016340"/>
    <lineage>
        <taxon>Bacteria</taxon>
        <taxon>Bacillati</taxon>
        <taxon>Actinomycetota</taxon>
        <taxon>Actinomycetes</taxon>
        <taxon>Mycobacteriales</taxon>
        <taxon>Mycobacteriaceae</taxon>
        <taxon>Mycobacterium</taxon>
    </lineage>
</organism>